<name>A0A9W9QFU4_PENBR</name>
<dbReference type="AlphaFoldDB" id="A0A9W9QFU4"/>
<comment type="caution">
    <text evidence="1">The sequence shown here is derived from an EMBL/GenBank/DDBJ whole genome shotgun (WGS) entry which is preliminary data.</text>
</comment>
<evidence type="ECO:0000313" key="2">
    <source>
        <dbReference type="Proteomes" id="UP001147695"/>
    </source>
</evidence>
<gene>
    <name evidence="1" type="ORF">N7452_007747</name>
</gene>
<accession>A0A9W9QFU4</accession>
<reference evidence="1" key="2">
    <citation type="journal article" date="2023" name="IMA Fungus">
        <title>Comparative genomic study of the Penicillium genus elucidates a diverse pangenome and 15 lateral gene transfer events.</title>
        <authorList>
            <person name="Petersen C."/>
            <person name="Sorensen T."/>
            <person name="Nielsen M.R."/>
            <person name="Sondergaard T.E."/>
            <person name="Sorensen J.L."/>
            <person name="Fitzpatrick D.A."/>
            <person name="Frisvad J.C."/>
            <person name="Nielsen K.L."/>
        </authorList>
    </citation>
    <scope>NUCLEOTIDE SEQUENCE</scope>
    <source>
        <strain evidence="1">IBT 35673</strain>
    </source>
</reference>
<proteinExistence type="predicted"/>
<protein>
    <submittedName>
        <fullName evidence="1">Uncharacterized protein</fullName>
    </submittedName>
</protein>
<dbReference type="EMBL" id="JAPZBQ010000004">
    <property type="protein sequence ID" value="KAJ5335344.1"/>
    <property type="molecule type" value="Genomic_DNA"/>
</dbReference>
<organism evidence="1 2">
    <name type="scientific">Penicillium brevicompactum</name>
    <dbReference type="NCBI Taxonomy" id="5074"/>
    <lineage>
        <taxon>Eukaryota</taxon>
        <taxon>Fungi</taxon>
        <taxon>Dikarya</taxon>
        <taxon>Ascomycota</taxon>
        <taxon>Pezizomycotina</taxon>
        <taxon>Eurotiomycetes</taxon>
        <taxon>Eurotiomycetidae</taxon>
        <taxon>Eurotiales</taxon>
        <taxon>Aspergillaceae</taxon>
        <taxon>Penicillium</taxon>
    </lineage>
</organism>
<sequence length="80" mass="9262">MYAVHKAQHVVEIEKVPAAVRSDESASTPIQKRKRSEVRLVYPVHVGRAKDMQKQKLFNQINQSLMMHIPTKCFDKGMDR</sequence>
<reference evidence="1" key="1">
    <citation type="submission" date="2022-12" db="EMBL/GenBank/DDBJ databases">
        <authorList>
            <person name="Petersen C."/>
        </authorList>
    </citation>
    <scope>NUCLEOTIDE SEQUENCE</scope>
    <source>
        <strain evidence="1">IBT 35673</strain>
    </source>
</reference>
<dbReference type="Proteomes" id="UP001147695">
    <property type="component" value="Unassembled WGS sequence"/>
</dbReference>
<evidence type="ECO:0000313" key="1">
    <source>
        <dbReference type="EMBL" id="KAJ5335344.1"/>
    </source>
</evidence>